<evidence type="ECO:0000313" key="3">
    <source>
        <dbReference type="EMBL" id="PRQ60277.1"/>
    </source>
</evidence>
<dbReference type="Proteomes" id="UP000238479">
    <property type="component" value="Chromosome 1"/>
</dbReference>
<dbReference type="Gramene" id="PRQ60277">
    <property type="protein sequence ID" value="PRQ60277"/>
    <property type="gene ID" value="RchiOBHm_Chr1g0379431"/>
</dbReference>
<dbReference type="Gramene" id="PRQ60866">
    <property type="protein sequence ID" value="PRQ60866"/>
    <property type="gene ID" value="RchiOBHm_Chr0c31g0501371"/>
</dbReference>
<reference evidence="1 5" key="1">
    <citation type="journal article" date="2018" name="Nat. Genet.">
        <title>The Rosa genome provides new insights in the design of modern roses.</title>
        <authorList>
            <person name="Bendahmane M."/>
        </authorList>
    </citation>
    <scope>NUCLEOTIDE SEQUENCE [LARGE SCALE GENOMIC DNA]</scope>
    <source>
        <strain evidence="5">cv. Old Blush</strain>
    </source>
</reference>
<gene>
    <name evidence="4" type="ORF">RchiOBHm_Chr0c31g0501371</name>
    <name evidence="2" type="ORF">RchiOBHm_Chr1g0370361</name>
    <name evidence="3" type="ORF">RchiOBHm_Chr1g0379431</name>
    <name evidence="1" type="ORF">RchiOBHm_Chr2g0125631</name>
</gene>
<evidence type="ECO:0000313" key="2">
    <source>
        <dbReference type="EMBL" id="PRQ59452.1"/>
    </source>
</evidence>
<protein>
    <submittedName>
        <fullName evidence="1">Uncharacterized protein</fullName>
    </submittedName>
</protein>
<dbReference type="AlphaFoldDB" id="A0A2P6RTN7"/>
<sequence>MKKFISVKTVQQVLIKAALNLKGPELGTNKGFRPILTKETSPIPLNLQPTIKIRVQ</sequence>
<organism evidence="1 5">
    <name type="scientific">Rosa chinensis</name>
    <name type="common">China rose</name>
    <dbReference type="NCBI Taxonomy" id="74649"/>
    <lineage>
        <taxon>Eukaryota</taxon>
        <taxon>Viridiplantae</taxon>
        <taxon>Streptophyta</taxon>
        <taxon>Embryophyta</taxon>
        <taxon>Tracheophyta</taxon>
        <taxon>Spermatophyta</taxon>
        <taxon>Magnoliopsida</taxon>
        <taxon>eudicotyledons</taxon>
        <taxon>Gunneridae</taxon>
        <taxon>Pentapetalae</taxon>
        <taxon>rosids</taxon>
        <taxon>fabids</taxon>
        <taxon>Rosales</taxon>
        <taxon>Rosaceae</taxon>
        <taxon>Rosoideae</taxon>
        <taxon>Rosoideae incertae sedis</taxon>
        <taxon>Rosa</taxon>
    </lineage>
</organism>
<dbReference type="Proteomes" id="UP000238479">
    <property type="component" value="Chromosome 2"/>
</dbReference>
<keyword evidence="5" id="KW-1185">Reference proteome</keyword>
<evidence type="ECO:0000313" key="1">
    <source>
        <dbReference type="EMBL" id="PRQ49772.1"/>
    </source>
</evidence>
<dbReference type="EMBL" id="PDCK01000028">
    <property type="protein sequence ID" value="PRQ60866.1"/>
    <property type="molecule type" value="Genomic_DNA"/>
</dbReference>
<name>A0A2P6RTN7_ROSCH</name>
<proteinExistence type="predicted"/>
<accession>A0A2P6RTN7</accession>
<evidence type="ECO:0000313" key="5">
    <source>
        <dbReference type="Proteomes" id="UP000238479"/>
    </source>
</evidence>
<dbReference type="EMBL" id="PDCK01000039">
    <property type="protein sequence ID" value="PRQ60277.1"/>
    <property type="molecule type" value="Genomic_DNA"/>
</dbReference>
<dbReference type="Gramene" id="PRQ49772">
    <property type="protein sequence ID" value="PRQ49772"/>
    <property type="gene ID" value="RchiOBHm_Chr2g0125631"/>
</dbReference>
<evidence type="ECO:0000313" key="4">
    <source>
        <dbReference type="EMBL" id="PRQ60866.1"/>
    </source>
</evidence>
<comment type="caution">
    <text evidence="1">The sequence shown here is derived from an EMBL/GenBank/DDBJ whole genome shotgun (WGS) entry which is preliminary data.</text>
</comment>
<dbReference type="Gramene" id="PRQ59452">
    <property type="protein sequence ID" value="PRQ59452"/>
    <property type="gene ID" value="RchiOBHm_Chr1g0370361"/>
</dbReference>
<dbReference type="EMBL" id="PDCK01000040">
    <property type="protein sequence ID" value="PRQ49772.1"/>
    <property type="molecule type" value="Genomic_DNA"/>
</dbReference>
<dbReference type="EMBL" id="PDCK01000039">
    <property type="protein sequence ID" value="PRQ59452.1"/>
    <property type="molecule type" value="Genomic_DNA"/>
</dbReference>